<name>A0ABN2FKI6_9ACTN</name>
<dbReference type="EMBL" id="BAAANE010000008">
    <property type="protein sequence ID" value="GAA1651366.1"/>
    <property type="molecule type" value="Genomic_DNA"/>
</dbReference>
<keyword evidence="2" id="KW-1185">Reference proteome</keyword>
<proteinExistence type="predicted"/>
<protein>
    <recommendedName>
        <fullName evidence="3">Secreted protein</fullName>
    </recommendedName>
</protein>
<accession>A0ABN2FKI6</accession>
<sequence length="146" mass="16029">MTVLAEAVVVKVVVSWFHAVFVLHVLVPPSAPRYTFEPLTQAESVYVELGRTETDWLQRALSPEVGLPCRAQVPVWAEPLTAAPVPAEQDQPLREPVSKVPFVTRLVAAEPALGTSTIPATARNKVIRMIATVLRGRVRGFMTHKV</sequence>
<evidence type="ECO:0008006" key="3">
    <source>
        <dbReference type="Google" id="ProtNLM"/>
    </source>
</evidence>
<gene>
    <name evidence="1" type="ORF">GCM10009744_48850</name>
</gene>
<evidence type="ECO:0000313" key="2">
    <source>
        <dbReference type="Proteomes" id="UP001501319"/>
    </source>
</evidence>
<dbReference type="Proteomes" id="UP001501319">
    <property type="component" value="Unassembled WGS sequence"/>
</dbReference>
<organism evidence="1 2">
    <name type="scientific">Kribbella alba</name>
    <dbReference type="NCBI Taxonomy" id="190197"/>
    <lineage>
        <taxon>Bacteria</taxon>
        <taxon>Bacillati</taxon>
        <taxon>Actinomycetota</taxon>
        <taxon>Actinomycetes</taxon>
        <taxon>Propionibacteriales</taxon>
        <taxon>Kribbellaceae</taxon>
        <taxon>Kribbella</taxon>
    </lineage>
</organism>
<reference evidence="1 2" key="1">
    <citation type="journal article" date="2019" name="Int. J. Syst. Evol. Microbiol.">
        <title>The Global Catalogue of Microorganisms (GCM) 10K type strain sequencing project: providing services to taxonomists for standard genome sequencing and annotation.</title>
        <authorList>
            <consortium name="The Broad Institute Genomics Platform"/>
            <consortium name="The Broad Institute Genome Sequencing Center for Infectious Disease"/>
            <person name="Wu L."/>
            <person name="Ma J."/>
        </authorList>
    </citation>
    <scope>NUCLEOTIDE SEQUENCE [LARGE SCALE GENOMIC DNA]</scope>
    <source>
        <strain evidence="1 2">JCM 14306</strain>
    </source>
</reference>
<comment type="caution">
    <text evidence="1">The sequence shown here is derived from an EMBL/GenBank/DDBJ whole genome shotgun (WGS) entry which is preliminary data.</text>
</comment>
<evidence type="ECO:0000313" key="1">
    <source>
        <dbReference type="EMBL" id="GAA1651366.1"/>
    </source>
</evidence>